<dbReference type="InterPro" id="IPR000182">
    <property type="entry name" value="GNAT_dom"/>
</dbReference>
<comment type="caution">
    <text evidence="4">The sequence shown here is derived from an EMBL/GenBank/DDBJ whole genome shotgun (WGS) entry which is preliminary data.</text>
</comment>
<dbReference type="EMBL" id="RRZA01000003">
    <property type="protein sequence ID" value="MBE0456144.1"/>
    <property type="molecule type" value="Genomic_DNA"/>
</dbReference>
<dbReference type="Proteomes" id="UP000707245">
    <property type="component" value="Unassembled WGS sequence"/>
</dbReference>
<evidence type="ECO:0000256" key="2">
    <source>
        <dbReference type="ARBA" id="ARBA00023315"/>
    </source>
</evidence>
<accession>A0ABR9FH51</accession>
<dbReference type="CDD" id="cd04301">
    <property type="entry name" value="NAT_SF"/>
    <property type="match status" value="1"/>
</dbReference>
<keyword evidence="2" id="KW-0012">Acyltransferase</keyword>
<dbReference type="PANTHER" id="PTHR10908">
    <property type="entry name" value="SEROTONIN N-ACETYLTRANSFERASE"/>
    <property type="match status" value="1"/>
</dbReference>
<evidence type="ECO:0000313" key="4">
    <source>
        <dbReference type="EMBL" id="MBE0456144.1"/>
    </source>
</evidence>
<reference evidence="4 5" key="1">
    <citation type="submission" date="2020-07" db="EMBL/GenBank/DDBJ databases">
        <title>Halophilic bacteria isolated from french cheeses.</title>
        <authorList>
            <person name="Kothe C.I."/>
            <person name="Farah-Kraiem B."/>
            <person name="Renault P."/>
            <person name="Dridi B."/>
        </authorList>
    </citation>
    <scope>NUCLEOTIDE SEQUENCE [LARGE SCALE GENOMIC DNA]</scope>
    <source>
        <strain evidence="4 5">FME14</strain>
    </source>
</reference>
<dbReference type="SUPFAM" id="SSF55729">
    <property type="entry name" value="Acyl-CoA N-acyltransferases (Nat)"/>
    <property type="match status" value="1"/>
</dbReference>
<organism evidence="4 5">
    <name type="scientific">Pseudoalteromonas prydzensis</name>
    <dbReference type="NCBI Taxonomy" id="182141"/>
    <lineage>
        <taxon>Bacteria</taxon>
        <taxon>Pseudomonadati</taxon>
        <taxon>Pseudomonadota</taxon>
        <taxon>Gammaproteobacteria</taxon>
        <taxon>Alteromonadales</taxon>
        <taxon>Pseudoalteromonadaceae</taxon>
        <taxon>Pseudoalteromonas</taxon>
    </lineage>
</organism>
<dbReference type="GeneID" id="303292992"/>
<proteinExistence type="predicted"/>
<keyword evidence="5" id="KW-1185">Reference proteome</keyword>
<keyword evidence="1" id="KW-0808">Transferase</keyword>
<name>A0ABR9FH51_9GAMM</name>
<protein>
    <submittedName>
        <fullName evidence="4">GNAT family N-acetyltransferase</fullName>
    </submittedName>
</protein>
<dbReference type="PROSITE" id="PS51186">
    <property type="entry name" value="GNAT"/>
    <property type="match status" value="1"/>
</dbReference>
<evidence type="ECO:0000256" key="1">
    <source>
        <dbReference type="ARBA" id="ARBA00022679"/>
    </source>
</evidence>
<dbReference type="Pfam" id="PF00583">
    <property type="entry name" value="Acetyltransf_1"/>
    <property type="match status" value="1"/>
</dbReference>
<dbReference type="InterPro" id="IPR016181">
    <property type="entry name" value="Acyl_CoA_acyltransferase"/>
</dbReference>
<gene>
    <name evidence="4" type="ORF">EI167_01510</name>
</gene>
<dbReference type="Gene3D" id="3.40.630.30">
    <property type="match status" value="1"/>
</dbReference>
<dbReference type="InterPro" id="IPR051635">
    <property type="entry name" value="SNAT-like"/>
</dbReference>
<evidence type="ECO:0000259" key="3">
    <source>
        <dbReference type="PROSITE" id="PS51186"/>
    </source>
</evidence>
<sequence length="159" mass="17999">MTIKLINDQTWSAVLKIQAQAYLSVEPESLAVLKSKWYNSPESCFVYQQDESIVGYLLAHAWHSDAPPKLFQPLPRETTGSTLFLHDLAVSKSALGRGVATLMYQHLHQHALLSAYQQIRLVALQNSVGFWQRQGFEYVEQSISSSYGTDAYLMQAKLY</sequence>
<dbReference type="RefSeq" id="WP_064665830.1">
    <property type="nucleotide sequence ID" value="NZ_BDDT01000002.1"/>
</dbReference>
<feature type="domain" description="N-acetyltransferase" evidence="3">
    <location>
        <begin position="1"/>
        <end position="159"/>
    </location>
</feature>
<dbReference type="PANTHER" id="PTHR10908:SF0">
    <property type="entry name" value="SEROTONIN N-ACETYLTRANSFERASE"/>
    <property type="match status" value="1"/>
</dbReference>
<evidence type="ECO:0000313" key="5">
    <source>
        <dbReference type="Proteomes" id="UP000707245"/>
    </source>
</evidence>